<dbReference type="EMBL" id="CAEZZP010000173">
    <property type="protein sequence ID" value="CAB4787586.1"/>
    <property type="molecule type" value="Genomic_DNA"/>
</dbReference>
<dbReference type="PANTHER" id="PTHR20883:SF49">
    <property type="entry name" value="PHYTANOYL-COA DIOXYGENASE"/>
    <property type="match status" value="1"/>
</dbReference>
<dbReference type="Gene3D" id="2.60.120.620">
    <property type="entry name" value="q2cbj1_9rhob like domain"/>
    <property type="match status" value="1"/>
</dbReference>
<evidence type="ECO:0000313" key="4">
    <source>
        <dbReference type="EMBL" id="CAB5027346.1"/>
    </source>
</evidence>
<proteinExistence type="predicted"/>
<evidence type="ECO:0000313" key="3">
    <source>
        <dbReference type="EMBL" id="CAB4918819.1"/>
    </source>
</evidence>
<dbReference type="EMBL" id="CAFBPS010000036">
    <property type="protein sequence ID" value="CAB5027346.1"/>
    <property type="molecule type" value="Genomic_DNA"/>
</dbReference>
<dbReference type="SUPFAM" id="SSF51197">
    <property type="entry name" value="Clavaminate synthase-like"/>
    <property type="match status" value="1"/>
</dbReference>
<dbReference type="Pfam" id="PF05721">
    <property type="entry name" value="PhyH"/>
    <property type="match status" value="1"/>
</dbReference>
<dbReference type="EMBL" id="CAEZYH010000052">
    <property type="protein sequence ID" value="CAB4723177.1"/>
    <property type="molecule type" value="Genomic_DNA"/>
</dbReference>
<name>A0A6J6WWR1_9ZZZZ</name>
<dbReference type="AlphaFoldDB" id="A0A6J6WWR1"/>
<accession>A0A6J6WWR1</accession>
<sequence length="271" mass="30850">MGQTVAMSLKEEFARDGAIVLRGVVSPHELSLLTTGINEVVRHPSPRAKVASSPDDPGFFIEDFNTWRDHPEFSEFVMKTELSKIAAELTGSSTIRMYHDHVLVKEPGTRQRTPWHQDQPYYDVEGQQNVSFWIPVDPVAQKDCLELIAGTHRGPWLMPRSFLDHQAKWFPEGSLIEMPDFESLRDSYEILSWDLEPGDAIAFHMLMVHGAPGVSGTNRRRVFSLRVLGDDMVYAPRNWVTSPDMRAVMSAEEDQRVAGESLRGDWFPQLW</sequence>
<reference evidence="2" key="1">
    <citation type="submission" date="2020-05" db="EMBL/GenBank/DDBJ databases">
        <authorList>
            <person name="Chiriac C."/>
            <person name="Salcher M."/>
            <person name="Ghai R."/>
            <person name="Kavagutti S V."/>
        </authorList>
    </citation>
    <scope>NUCLEOTIDE SEQUENCE</scope>
</reference>
<organism evidence="2">
    <name type="scientific">freshwater metagenome</name>
    <dbReference type="NCBI Taxonomy" id="449393"/>
    <lineage>
        <taxon>unclassified sequences</taxon>
        <taxon>metagenomes</taxon>
        <taxon>ecological metagenomes</taxon>
    </lineage>
</organism>
<dbReference type="InterPro" id="IPR008775">
    <property type="entry name" value="Phytyl_CoA_dOase-like"/>
</dbReference>
<protein>
    <submittedName>
        <fullName evidence="2">Unannotated protein</fullName>
    </submittedName>
</protein>
<dbReference type="PANTHER" id="PTHR20883">
    <property type="entry name" value="PHYTANOYL-COA DIOXYGENASE DOMAIN CONTAINING 1"/>
    <property type="match status" value="1"/>
</dbReference>
<evidence type="ECO:0000313" key="2">
    <source>
        <dbReference type="EMBL" id="CAB4787586.1"/>
    </source>
</evidence>
<dbReference type="EMBL" id="CAFBMF010000242">
    <property type="protein sequence ID" value="CAB4918819.1"/>
    <property type="molecule type" value="Genomic_DNA"/>
</dbReference>
<gene>
    <name evidence="1" type="ORF">UFOPK2658_01198</name>
    <name evidence="2" type="ORF">UFOPK2880_01808</name>
    <name evidence="3" type="ORF">UFOPK3494_01959</name>
    <name evidence="4" type="ORF">UFOPK4134_00670</name>
</gene>
<evidence type="ECO:0000313" key="1">
    <source>
        <dbReference type="EMBL" id="CAB4723177.1"/>
    </source>
</evidence>